<name>A0A1W4WWL1_AGRPL</name>
<evidence type="ECO:0000256" key="8">
    <source>
        <dbReference type="PROSITE-ProRule" id="PRU00221"/>
    </source>
</evidence>
<dbReference type="InterPro" id="IPR015943">
    <property type="entry name" value="WD40/YVTN_repeat-like_dom_sf"/>
</dbReference>
<dbReference type="SUPFAM" id="SSF50978">
    <property type="entry name" value="WD40 repeat-like"/>
    <property type="match status" value="3"/>
</dbReference>
<dbReference type="GO" id="GO:0030488">
    <property type="term" value="P:tRNA methylation"/>
    <property type="evidence" value="ECO:0007669"/>
    <property type="project" value="TreeGrafter"/>
</dbReference>
<dbReference type="PROSITE" id="PS00678">
    <property type="entry name" value="WD_REPEATS_1"/>
    <property type="match status" value="1"/>
</dbReference>
<dbReference type="Proteomes" id="UP000192223">
    <property type="component" value="Unplaced"/>
</dbReference>
<dbReference type="OrthoDB" id="5594999at2759"/>
<comment type="similarity">
    <text evidence="6">Belongs to the WD repeat WDR6 family.</text>
</comment>
<keyword evidence="3 8" id="KW-0853">WD repeat</keyword>
<dbReference type="Gene3D" id="2.130.10.10">
    <property type="entry name" value="YVTN repeat-like/Quinoprotein amine dehydrogenase"/>
    <property type="match status" value="4"/>
</dbReference>
<dbReference type="InterPro" id="IPR019775">
    <property type="entry name" value="WD40_repeat_CS"/>
</dbReference>
<evidence type="ECO:0000313" key="9">
    <source>
        <dbReference type="Proteomes" id="UP000192223"/>
    </source>
</evidence>
<dbReference type="STRING" id="224129.A0A1W4WWL1"/>
<dbReference type="InterPro" id="IPR001680">
    <property type="entry name" value="WD40_rpt"/>
</dbReference>
<reference evidence="10" key="1">
    <citation type="submission" date="2025-08" db="UniProtKB">
        <authorList>
            <consortium name="RefSeq"/>
        </authorList>
    </citation>
    <scope>IDENTIFICATION</scope>
    <source>
        <tissue evidence="10">Entire body</tissue>
    </source>
</reference>
<dbReference type="AlphaFoldDB" id="A0A1W4WWL1"/>
<dbReference type="PROSITE" id="PS50082">
    <property type="entry name" value="WD_REPEATS_2"/>
    <property type="match status" value="2"/>
</dbReference>
<proteinExistence type="inferred from homology"/>
<keyword evidence="5" id="KW-0677">Repeat</keyword>
<keyword evidence="9" id="KW-1185">Reference proteome</keyword>
<evidence type="ECO:0000256" key="4">
    <source>
        <dbReference type="ARBA" id="ARBA00022694"/>
    </source>
</evidence>
<dbReference type="PANTHER" id="PTHR14344">
    <property type="entry name" value="WD REPEAT PROTEIN"/>
    <property type="match status" value="1"/>
</dbReference>
<evidence type="ECO:0000256" key="7">
    <source>
        <dbReference type="ARBA" id="ARBA00040154"/>
    </source>
</evidence>
<dbReference type="Pfam" id="PF00400">
    <property type="entry name" value="WD40"/>
    <property type="match status" value="2"/>
</dbReference>
<evidence type="ECO:0000256" key="1">
    <source>
        <dbReference type="ARBA" id="ARBA00004496"/>
    </source>
</evidence>
<dbReference type="InterPro" id="IPR051973">
    <property type="entry name" value="tRNA_Anticodon_Mtase-Reg"/>
</dbReference>
<evidence type="ECO:0000256" key="6">
    <source>
        <dbReference type="ARBA" id="ARBA00038255"/>
    </source>
</evidence>
<evidence type="ECO:0000256" key="5">
    <source>
        <dbReference type="ARBA" id="ARBA00022737"/>
    </source>
</evidence>
<keyword evidence="4" id="KW-0819">tRNA processing</keyword>
<dbReference type="SMART" id="SM00320">
    <property type="entry name" value="WD40"/>
    <property type="match status" value="11"/>
</dbReference>
<organism evidence="9 10">
    <name type="scientific">Agrilus planipennis</name>
    <name type="common">Emerald ash borer</name>
    <name type="synonym">Agrilus marcopoli</name>
    <dbReference type="NCBI Taxonomy" id="224129"/>
    <lineage>
        <taxon>Eukaryota</taxon>
        <taxon>Metazoa</taxon>
        <taxon>Ecdysozoa</taxon>
        <taxon>Arthropoda</taxon>
        <taxon>Hexapoda</taxon>
        <taxon>Insecta</taxon>
        <taxon>Pterygota</taxon>
        <taxon>Neoptera</taxon>
        <taxon>Endopterygota</taxon>
        <taxon>Coleoptera</taxon>
        <taxon>Polyphaga</taxon>
        <taxon>Elateriformia</taxon>
        <taxon>Buprestoidea</taxon>
        <taxon>Buprestidae</taxon>
        <taxon>Agrilinae</taxon>
        <taxon>Agrilus</taxon>
    </lineage>
</organism>
<accession>A0A1W4WWL1</accession>
<dbReference type="InParanoid" id="A0A1W4WWL1"/>
<dbReference type="PROSITE" id="PS50294">
    <property type="entry name" value="WD_REPEATS_REGION"/>
    <property type="match status" value="1"/>
</dbReference>
<feature type="repeat" description="WD" evidence="8">
    <location>
        <begin position="185"/>
        <end position="217"/>
    </location>
</feature>
<gene>
    <name evidence="10" type="primary">LOC108739064</name>
</gene>
<dbReference type="GO" id="GO:0005737">
    <property type="term" value="C:cytoplasm"/>
    <property type="evidence" value="ECO:0007669"/>
    <property type="project" value="UniProtKB-SubCell"/>
</dbReference>
<protein>
    <recommendedName>
        <fullName evidence="7">tRNA (34-2'-O)-methyltransferase regulator WDR6</fullName>
    </recommendedName>
</protein>
<dbReference type="KEGG" id="apln:108739064"/>
<dbReference type="GeneID" id="108739064"/>
<dbReference type="FunCoup" id="A0A1W4WWL1">
    <property type="interactions" value="1033"/>
</dbReference>
<evidence type="ECO:0000313" key="10">
    <source>
        <dbReference type="RefSeq" id="XP_018328266.1"/>
    </source>
</evidence>
<sequence length="992" mass="112875">MSGVQISTLTSRTDVTAINFVRGYIFAGIGNCLYITNRTSKSVQVVNAFKKEPVFTIKFSSNADKVLVCGCNTFVIFSFNHNNGLCKKLTSNFYYPDWLLTAEWINNDNAIAAVSMHNKLVIWNCQDFVNVCESVCEERCILYSAHIAGKRLGKLIIFSGTVFNEILIWSPNVKSNELCLVLTTLKGHQGAIFSIDYNPYVGFICSTSDDRSLKVWQTKKCDFSTGMINVNSVKLKHTLHGHSSRVFRCKILENFIIAAGEDSVINLWDFNGKNVGRFKAQDGNCLWAIDYNEDEKEIIVGGSDGGVTILPFDTYLFNDNVHCISMFNREKPIKINYMISDNLAILSDKGSLYYYHKRANKLMLVGTHEELMKYSLMEVSQCRRLLSLCGFTGNIHIYKEMGCDLEYVCFHKVPDLGRVFSFHWLTCNTFLCCSRNGTLSLWELYDPNEVVLRSVFKLPNSQQRCSTAATFCGENHLIVGDRKGNVHLFILDRLYPVQTIKKAHNHLGITHLSYNSINRKVLSLGANGIVKTYDFDRKLSPTCSDKLPMSWLEKLSACDDLLLILSFRGDIFTVWDIKSRRIVVEIKCGGRHRSWDFKTSLNDLRFSYLKDKTVLMNDYKKSSVFPTKIISSFHTKEINACQLILFKNLENYVLISGGEDTTIKISIGCFKTGSLETVSTLKSHLSSIRCIRCIKRRIFGETTEFNLFTAGGRAQIIAWTLRISSENGRIARIDCKQLHSFHETTKEWESETRIMDLSVLKKNDVVYLIAACSDGCLLIFSIKKKNQIKCIHRGCLSKSRCITKLLHEKFLETDMLICTLTSGHVMFVDLRNILNESESEELKQTEYFPFKTFKLHQNAVNSIVLRKMGEKRLLLVTGGDDNMINASLLQVSGKDNDYKIDFDVIMSCNDNTAHCAQITGLCLSDNRLFSVSVDQRFIMYNVKIDGNKLHLKTSDRFFISVPDIQGMEFYKSNETSYALCFGRGIEMLKIRS</sequence>
<dbReference type="InterPro" id="IPR036322">
    <property type="entry name" value="WD40_repeat_dom_sf"/>
</dbReference>
<evidence type="ECO:0000256" key="3">
    <source>
        <dbReference type="ARBA" id="ARBA00022574"/>
    </source>
</evidence>
<dbReference type="PANTHER" id="PTHR14344:SF3">
    <property type="entry name" value="WD REPEAT-CONTAINING PROTEIN 6"/>
    <property type="match status" value="1"/>
</dbReference>
<feature type="repeat" description="WD" evidence="8">
    <location>
        <begin position="239"/>
        <end position="271"/>
    </location>
</feature>
<dbReference type="RefSeq" id="XP_018328266.1">
    <property type="nucleotide sequence ID" value="XM_018472764.2"/>
</dbReference>
<evidence type="ECO:0000256" key="2">
    <source>
        <dbReference type="ARBA" id="ARBA00022490"/>
    </source>
</evidence>
<keyword evidence="2" id="KW-0963">Cytoplasm</keyword>
<comment type="subcellular location">
    <subcellularLocation>
        <location evidence="1">Cytoplasm</location>
    </subcellularLocation>
</comment>